<reference evidence="1 2" key="1">
    <citation type="submission" date="2016-07" db="EMBL/GenBank/DDBJ databases">
        <title>Multi-omics approach to identify versatile polysaccharide utilization systems of a marine flavobacterium Gramella flava.</title>
        <authorList>
            <person name="Tang K."/>
        </authorList>
    </citation>
    <scope>NUCLEOTIDE SEQUENCE [LARGE SCALE GENOMIC DNA]</scope>
    <source>
        <strain evidence="1 2">JLT2011</strain>
    </source>
</reference>
<evidence type="ECO:0000313" key="2">
    <source>
        <dbReference type="Proteomes" id="UP000186230"/>
    </source>
</evidence>
<dbReference type="AlphaFoldDB" id="A0A1L7I9F5"/>
<evidence type="ECO:0000313" key="1">
    <source>
        <dbReference type="EMBL" id="APU70238.1"/>
    </source>
</evidence>
<sequence>MAKLYFKKSSKEETSFHSQPKKETIEFLLNYSKALRITEHKKMQFEMLLN</sequence>
<name>A0A1L7I9F5_9FLAO</name>
<protein>
    <submittedName>
        <fullName evidence="1">Uncharacterized protein</fullName>
    </submittedName>
</protein>
<gene>
    <name evidence="1" type="ORF">GRFL_3514</name>
</gene>
<proteinExistence type="predicted"/>
<dbReference type="EMBL" id="CP016359">
    <property type="protein sequence ID" value="APU70238.1"/>
    <property type="molecule type" value="Genomic_DNA"/>
</dbReference>
<dbReference type="Proteomes" id="UP000186230">
    <property type="component" value="Chromosome"/>
</dbReference>
<accession>A0A1L7I9F5</accession>
<dbReference type="KEGG" id="gfl:GRFL_3514"/>
<keyword evidence="2" id="KW-1185">Reference proteome</keyword>
<organism evidence="1 2">
    <name type="scientific">Christiangramia flava JLT2011</name>
    <dbReference type="NCBI Taxonomy" id="1229726"/>
    <lineage>
        <taxon>Bacteria</taxon>
        <taxon>Pseudomonadati</taxon>
        <taxon>Bacteroidota</taxon>
        <taxon>Flavobacteriia</taxon>
        <taxon>Flavobacteriales</taxon>
        <taxon>Flavobacteriaceae</taxon>
        <taxon>Christiangramia</taxon>
    </lineage>
</organism>
<dbReference type="RefSeq" id="WP_169833983.1">
    <property type="nucleotide sequence ID" value="NZ_CP016359.1"/>
</dbReference>